<evidence type="ECO:0000313" key="1">
    <source>
        <dbReference type="EMBL" id="KAJ8362444.1"/>
    </source>
</evidence>
<keyword evidence="2" id="KW-1185">Reference proteome</keyword>
<organism evidence="1 2">
    <name type="scientific">Aldrovandia affinis</name>
    <dbReference type="NCBI Taxonomy" id="143900"/>
    <lineage>
        <taxon>Eukaryota</taxon>
        <taxon>Metazoa</taxon>
        <taxon>Chordata</taxon>
        <taxon>Craniata</taxon>
        <taxon>Vertebrata</taxon>
        <taxon>Euteleostomi</taxon>
        <taxon>Actinopterygii</taxon>
        <taxon>Neopterygii</taxon>
        <taxon>Teleostei</taxon>
        <taxon>Notacanthiformes</taxon>
        <taxon>Halosauridae</taxon>
        <taxon>Aldrovandia</taxon>
    </lineage>
</organism>
<protein>
    <submittedName>
        <fullName evidence="1">Uncharacterized protein</fullName>
    </submittedName>
</protein>
<dbReference type="EMBL" id="JAINUG010000665">
    <property type="protein sequence ID" value="KAJ8362444.1"/>
    <property type="molecule type" value="Genomic_DNA"/>
</dbReference>
<accession>A0AAD7R4E9</accession>
<proteinExistence type="predicted"/>
<sequence>MIHPMLDGCRRERGRGEVREIHQEALKHIRDDRALDSLDVPVLLGEPGSVANVSAFTSRLFLTSTSRLLAHRKSAPNNGRWSTTPSLYVQSRRREDANLRACVA</sequence>
<dbReference type="Proteomes" id="UP001221898">
    <property type="component" value="Unassembled WGS sequence"/>
</dbReference>
<reference evidence="1" key="1">
    <citation type="journal article" date="2023" name="Science">
        <title>Genome structures resolve the early diversification of teleost fishes.</title>
        <authorList>
            <person name="Parey E."/>
            <person name="Louis A."/>
            <person name="Montfort J."/>
            <person name="Bouchez O."/>
            <person name="Roques C."/>
            <person name="Iampietro C."/>
            <person name="Lluch J."/>
            <person name="Castinel A."/>
            <person name="Donnadieu C."/>
            <person name="Desvignes T."/>
            <person name="Floi Bucao C."/>
            <person name="Jouanno E."/>
            <person name="Wen M."/>
            <person name="Mejri S."/>
            <person name="Dirks R."/>
            <person name="Jansen H."/>
            <person name="Henkel C."/>
            <person name="Chen W.J."/>
            <person name="Zahm M."/>
            <person name="Cabau C."/>
            <person name="Klopp C."/>
            <person name="Thompson A.W."/>
            <person name="Robinson-Rechavi M."/>
            <person name="Braasch I."/>
            <person name="Lecointre G."/>
            <person name="Bobe J."/>
            <person name="Postlethwait J.H."/>
            <person name="Berthelot C."/>
            <person name="Roest Crollius H."/>
            <person name="Guiguen Y."/>
        </authorList>
    </citation>
    <scope>NUCLEOTIDE SEQUENCE</scope>
    <source>
        <strain evidence="1">NC1722</strain>
    </source>
</reference>
<dbReference type="AlphaFoldDB" id="A0AAD7R4E9"/>
<evidence type="ECO:0000313" key="2">
    <source>
        <dbReference type="Proteomes" id="UP001221898"/>
    </source>
</evidence>
<comment type="caution">
    <text evidence="1">The sequence shown here is derived from an EMBL/GenBank/DDBJ whole genome shotgun (WGS) entry which is preliminary data.</text>
</comment>
<name>A0AAD7R4E9_9TELE</name>
<gene>
    <name evidence="1" type="ORF">AAFF_G00373960</name>
</gene>